<dbReference type="InterPro" id="IPR053036">
    <property type="entry name" value="CellCycle_DNARepair_Reg"/>
</dbReference>
<evidence type="ECO:0000259" key="2">
    <source>
        <dbReference type="PROSITE" id="PS50172"/>
    </source>
</evidence>
<reference evidence="3" key="1">
    <citation type="journal article" date="2021" name="Open Biol.">
        <title>Shared evolutionary footprints suggest mitochondrial oxidative damage underlies multiple complex I losses in fungi.</title>
        <authorList>
            <person name="Schikora-Tamarit M.A."/>
            <person name="Marcet-Houben M."/>
            <person name="Nosek J."/>
            <person name="Gabaldon T."/>
        </authorList>
    </citation>
    <scope>NUCLEOTIDE SEQUENCE</scope>
    <source>
        <strain evidence="3">NCAIM Y.01608</strain>
    </source>
</reference>
<organism evidence="3 4">
    <name type="scientific">Ogataea polymorpha</name>
    <dbReference type="NCBI Taxonomy" id="460523"/>
    <lineage>
        <taxon>Eukaryota</taxon>
        <taxon>Fungi</taxon>
        <taxon>Dikarya</taxon>
        <taxon>Ascomycota</taxon>
        <taxon>Saccharomycotina</taxon>
        <taxon>Pichiomycetes</taxon>
        <taxon>Pichiales</taxon>
        <taxon>Pichiaceae</taxon>
        <taxon>Ogataea</taxon>
    </lineage>
</organism>
<evidence type="ECO:0000313" key="3">
    <source>
        <dbReference type="EMBL" id="KAH3660687.1"/>
    </source>
</evidence>
<dbReference type="Gene3D" id="3.40.50.10190">
    <property type="entry name" value="BRCT domain"/>
    <property type="match status" value="4"/>
</dbReference>
<dbReference type="Pfam" id="PF16771">
    <property type="entry name" value="RTT107_BRCT_6"/>
    <property type="match status" value="1"/>
</dbReference>
<dbReference type="GO" id="GO:0005634">
    <property type="term" value="C:nucleus"/>
    <property type="evidence" value="ECO:0007669"/>
    <property type="project" value="TreeGrafter"/>
</dbReference>
<sequence length="680" mass="77539">MSLFEGHRFLIIQSSQLSATKAENLKKQIISTGYNEDGGILLKRNSDLIPISNDKLANVTLIVSNTIDFVEYQLAEELMIPVVRDAWVVDSIAANLIETLRSYSPDPKYFLSTVSICCAASICKGDKEILFSAVRSFGGIHTDYLSRRTTHLIALDTDDDICRMAIAFNQACERELIAIVRPEWLLDSIISKRKLEDDRYRVGSKDRYAEPATSVLFKGRIFFLHEDFNISSRVSSSLKTLIEQHGGKVDSEDRANTYIGKYRGGEMYQLAFEEKWPIGNLNWLFWMLLREEWIAPGKIMLHYPYPREALEGMDRVVVSVTHYTGDSRLYLQQLVEIMGGTFTKNLRQFTTTHLLVAKPTGEKYKYAREWNIKCLNHLWLEESYAKWELQDDSDPRYLKFGDQVGVAHAVGHTSLDVGLTSSQNPRTDSQNVSSSLETPRKKAKPNSKPYNIVAILTGCDQEFSASDLRNLNKVGIKVVEQPTNSLNCIIAPGILRTEKFLKSLSKSPKYLLTPIFLMDVLATVRSHKLDDFERVKPHIDKYDLSKHINFKKDPKMKEIFLDPSLGAQNIVNLIENSNSKLFESGDFCVSATIPGGPDLISSIVKSFGCRECLIIDKKTKRLPKRVAATRYLLCEAKDQPLQNHFRKLADKERYRIVEWNWVVMSIFNTKLVDRFIIDES</sequence>
<dbReference type="Pfam" id="PF12738">
    <property type="entry name" value="PTCB-BRCT"/>
    <property type="match status" value="1"/>
</dbReference>
<dbReference type="Pfam" id="PF00533">
    <property type="entry name" value="BRCT"/>
    <property type="match status" value="1"/>
</dbReference>
<feature type="domain" description="BRCT" evidence="2">
    <location>
        <begin position="106"/>
        <end position="202"/>
    </location>
</feature>
<dbReference type="InterPro" id="IPR031906">
    <property type="entry name" value="RTT107_BRCT_6"/>
</dbReference>
<dbReference type="PROSITE" id="PS50172">
    <property type="entry name" value="BRCT"/>
    <property type="match status" value="4"/>
</dbReference>
<feature type="region of interest" description="Disordered" evidence="1">
    <location>
        <begin position="417"/>
        <end position="446"/>
    </location>
</feature>
<evidence type="ECO:0000313" key="4">
    <source>
        <dbReference type="Proteomes" id="UP000788993"/>
    </source>
</evidence>
<proteinExistence type="predicted"/>
<reference evidence="3" key="2">
    <citation type="submission" date="2021-01" db="EMBL/GenBank/DDBJ databases">
        <authorList>
            <person name="Schikora-Tamarit M.A."/>
        </authorList>
    </citation>
    <scope>NUCLEOTIDE SEQUENCE</scope>
    <source>
        <strain evidence="3">NCAIM Y.01608</strain>
    </source>
</reference>
<evidence type="ECO:0000256" key="1">
    <source>
        <dbReference type="SAM" id="MobiDB-lite"/>
    </source>
</evidence>
<dbReference type="Pfam" id="PF16770">
    <property type="entry name" value="RTT107_BRCT_5"/>
    <property type="match status" value="1"/>
</dbReference>
<keyword evidence="4" id="KW-1185">Reference proteome</keyword>
<accession>A0A9P8NWW1</accession>
<dbReference type="SMR" id="A0A9P8NWW1"/>
<dbReference type="InterPro" id="IPR001357">
    <property type="entry name" value="BRCT_dom"/>
</dbReference>
<name>A0A9P8NWW1_9ASCO</name>
<feature type="compositionally biased region" description="Polar residues" evidence="1">
    <location>
        <begin position="419"/>
        <end position="437"/>
    </location>
</feature>
<dbReference type="EMBL" id="JAEUBD010001468">
    <property type="protein sequence ID" value="KAH3660687.1"/>
    <property type="molecule type" value="Genomic_DNA"/>
</dbReference>
<dbReference type="AlphaFoldDB" id="A0A9P8NWW1"/>
<protein>
    <recommendedName>
        <fullName evidence="2">BRCT domain-containing protein</fullName>
    </recommendedName>
</protein>
<dbReference type="GO" id="GO:1990683">
    <property type="term" value="P:DNA double-strand break attachment to nuclear envelope"/>
    <property type="evidence" value="ECO:0007669"/>
    <property type="project" value="TreeGrafter"/>
</dbReference>
<dbReference type="Proteomes" id="UP000788993">
    <property type="component" value="Unassembled WGS sequence"/>
</dbReference>
<dbReference type="GO" id="GO:0035361">
    <property type="term" value="C:Cul8-RING ubiquitin ligase complex"/>
    <property type="evidence" value="ECO:0007669"/>
    <property type="project" value="TreeGrafter"/>
</dbReference>
<comment type="caution">
    <text evidence="3">The sequence shown here is derived from an EMBL/GenBank/DDBJ whole genome shotgun (WGS) entry which is preliminary data.</text>
</comment>
<gene>
    <name evidence="3" type="ORF">OGATHE_005019</name>
</gene>
<feature type="domain" description="BRCT" evidence="2">
    <location>
        <begin position="212"/>
        <end position="294"/>
    </location>
</feature>
<dbReference type="PANTHER" id="PTHR47667:SF1">
    <property type="entry name" value="REGULATOR OF TY1 TRANSPOSITION PROTEIN 107"/>
    <property type="match status" value="1"/>
</dbReference>
<dbReference type="PANTHER" id="PTHR47667">
    <property type="entry name" value="REGULATOR OF TY1 TRANSPOSITION PROTEIN 107"/>
    <property type="match status" value="1"/>
</dbReference>
<dbReference type="InterPro" id="IPR036420">
    <property type="entry name" value="BRCT_dom_sf"/>
</dbReference>
<dbReference type="SMART" id="SM00292">
    <property type="entry name" value="BRCT"/>
    <property type="match status" value="4"/>
</dbReference>
<feature type="domain" description="BRCT" evidence="2">
    <location>
        <begin position="1"/>
        <end position="105"/>
    </location>
</feature>
<feature type="domain" description="BRCT" evidence="2">
    <location>
        <begin position="305"/>
        <end position="397"/>
    </location>
</feature>
<dbReference type="SUPFAM" id="SSF52113">
    <property type="entry name" value="BRCT domain"/>
    <property type="match status" value="2"/>
</dbReference>
<dbReference type="GO" id="GO:0006302">
    <property type="term" value="P:double-strand break repair"/>
    <property type="evidence" value="ECO:0007669"/>
    <property type="project" value="TreeGrafter"/>
</dbReference>